<sequence length="585" mass="64081">MSPWQELFQAISMREPSSTMPGGLALDDASSRHSGPPDQLAAPSVGHSASVSSSAEEIAVAEEQAPKAVPISTSKTAKPSTEVLVIVQPNPKMQQHHPFNLQVQLVSPKQPGERGDDSNPQSDAEHSDGSHAASNSSGRTLGGFVARSSSQRSFKSHHSGSESSVASMNARRTIALYNLDYHQIRPKLVLDAGTDQLVAKFVRRTVEMPDFAILQPREIRVNLSATGYGAETLEPESNTVDHAHDHGMDDDAVSSRSRKGFMGKIKRLGVHLRPRSNSPHVRSSHDPYDLTPTTSYQDETNEWGLWNSRSVSSAYIPHATPRTTHGHDRITTSYVWEIKQFLRGSFVPDPASQYESELTKEIQPNSPEAHALHHATSRAILTRILEHFGTMDHSTATSTVCEPPKISIWFEWVREWNGGLDNPMNLYDPAVHGSLESTPSHSRGSTDMRMTPTDTPHLSETEGDAAHGFGIRCPSQRRRGTSSPTRNVVPGSEQESLELRPWTCSIVLNGSTRIPIGRLVPAPQHPLVVCELLLPLPLPDLRYSALGADGGGFSREELRDIVSVTAVHLVIRESMVIHANVGYHK</sequence>
<dbReference type="EMBL" id="LT671821">
    <property type="protein sequence ID" value="SHO76217.1"/>
    <property type="molecule type" value="Genomic_DNA"/>
</dbReference>
<keyword evidence="3" id="KW-1185">Reference proteome</keyword>
<name>A0A1M8A1J1_MALS4</name>
<gene>
    <name evidence="2" type="ORF">MSYG_0554</name>
</gene>
<feature type="compositionally biased region" description="Basic and acidic residues" evidence="1">
    <location>
        <begin position="111"/>
        <end position="129"/>
    </location>
</feature>
<protein>
    <submittedName>
        <fullName evidence="2">Uncharacterized protein</fullName>
    </submittedName>
</protein>
<feature type="region of interest" description="Disordered" evidence="1">
    <location>
        <begin position="433"/>
        <end position="494"/>
    </location>
</feature>
<feature type="compositionally biased region" description="Polar residues" evidence="1">
    <location>
        <begin position="435"/>
        <end position="445"/>
    </location>
</feature>
<feature type="region of interest" description="Disordered" evidence="1">
    <location>
        <begin position="12"/>
        <end position="77"/>
    </location>
</feature>
<reference evidence="3" key="1">
    <citation type="journal article" date="2017" name="Nucleic Acids Res.">
        <title>Proteogenomics produces comprehensive and highly accurate protein-coding gene annotation in a complete genome assembly of Malassezia sympodialis.</title>
        <authorList>
            <person name="Zhu Y."/>
            <person name="Engstroem P.G."/>
            <person name="Tellgren-Roth C."/>
            <person name="Baudo C.D."/>
            <person name="Kennell J.C."/>
            <person name="Sun S."/>
            <person name="Billmyre R.B."/>
            <person name="Schroeder M.S."/>
            <person name="Andersson A."/>
            <person name="Holm T."/>
            <person name="Sigurgeirsson B."/>
            <person name="Wu G."/>
            <person name="Sankaranarayanan S.R."/>
            <person name="Siddharthan R."/>
            <person name="Sanyal K."/>
            <person name="Lundeberg J."/>
            <person name="Nystedt B."/>
            <person name="Boekhout T."/>
            <person name="Dawson T.L. Jr."/>
            <person name="Heitman J."/>
            <person name="Scheynius A."/>
            <person name="Lehtioe J."/>
        </authorList>
    </citation>
    <scope>NUCLEOTIDE SEQUENCE [LARGE SCALE GENOMIC DNA]</scope>
    <source>
        <strain evidence="3">ATCC 42132</strain>
    </source>
</reference>
<feature type="region of interest" description="Disordered" evidence="1">
    <location>
        <begin position="108"/>
        <end position="166"/>
    </location>
</feature>
<organism evidence="2 3">
    <name type="scientific">Malassezia sympodialis (strain ATCC 42132)</name>
    <name type="common">Atopic eczema-associated yeast</name>
    <dbReference type="NCBI Taxonomy" id="1230383"/>
    <lineage>
        <taxon>Eukaryota</taxon>
        <taxon>Fungi</taxon>
        <taxon>Dikarya</taxon>
        <taxon>Basidiomycota</taxon>
        <taxon>Ustilaginomycotina</taxon>
        <taxon>Malasseziomycetes</taxon>
        <taxon>Malasseziales</taxon>
        <taxon>Malasseziaceae</taxon>
        <taxon>Malassezia</taxon>
    </lineage>
</organism>
<evidence type="ECO:0000313" key="2">
    <source>
        <dbReference type="EMBL" id="SHO76217.1"/>
    </source>
</evidence>
<evidence type="ECO:0000313" key="3">
    <source>
        <dbReference type="Proteomes" id="UP000186303"/>
    </source>
</evidence>
<dbReference type="OMA" id="HESFIVV"/>
<proteinExistence type="predicted"/>
<dbReference type="VEuPathDB" id="FungiDB:MSYG_0554"/>
<feature type="compositionally biased region" description="Low complexity" evidence="1">
    <location>
        <begin position="41"/>
        <end position="63"/>
    </location>
</feature>
<evidence type="ECO:0000256" key="1">
    <source>
        <dbReference type="SAM" id="MobiDB-lite"/>
    </source>
</evidence>
<dbReference type="OrthoDB" id="2590746at2759"/>
<dbReference type="Proteomes" id="UP000186303">
    <property type="component" value="Chromosome 1"/>
</dbReference>
<dbReference type="AlphaFoldDB" id="A0A1M8A1J1"/>
<accession>A0A1M8A1J1</accession>